<organism evidence="2 3">
    <name type="scientific">Janibacter hoylei PVAS-1</name>
    <dbReference type="NCBI Taxonomy" id="1210046"/>
    <lineage>
        <taxon>Bacteria</taxon>
        <taxon>Bacillati</taxon>
        <taxon>Actinomycetota</taxon>
        <taxon>Actinomycetes</taxon>
        <taxon>Micrococcales</taxon>
        <taxon>Intrasporangiaceae</taxon>
        <taxon>Janibacter</taxon>
    </lineage>
</organism>
<dbReference type="AlphaFoldDB" id="K1E9Q3"/>
<reference evidence="2 3" key="1">
    <citation type="journal article" date="2012" name="J. Bacteriol.">
        <title>Genome Sequence of Janibacter hoylei MTCC8307, Isolated from the Stratospheric Air.</title>
        <authorList>
            <person name="Pawar S.P."/>
            <person name="Dhotre D.P."/>
            <person name="Shetty S.A."/>
            <person name="Chowdhury S.P."/>
            <person name="Chaudhari B.L."/>
            <person name="Shouche Y.S."/>
        </authorList>
    </citation>
    <scope>NUCLEOTIDE SEQUENCE [LARGE SCALE GENOMIC DNA]</scope>
    <source>
        <strain evidence="2 3">PVAS-1</strain>
    </source>
</reference>
<evidence type="ECO:0000313" key="3">
    <source>
        <dbReference type="Proteomes" id="UP000004474"/>
    </source>
</evidence>
<sequence>MAATSTAGTRVPAQSVWSTTTRPPAAGCSCGYYAVTEMSDQLAQQLDWLDAERSLAMENTGVRPDWFVITLSRVTITNWRHCPKRSSWSPGDDPPGTIRGQRMRYERILVDREWPSSTVPKDPNLQRIGFPTPEYVPNLAEYVREQGRAEIDAVLDDYLEGRS</sequence>
<evidence type="ECO:0000256" key="1">
    <source>
        <dbReference type="SAM" id="MobiDB-lite"/>
    </source>
</evidence>
<protein>
    <submittedName>
        <fullName evidence="2">Uncharacterized protein</fullName>
    </submittedName>
</protein>
<dbReference type="EMBL" id="ALWX01000014">
    <property type="protein sequence ID" value="EKA62167.1"/>
    <property type="molecule type" value="Genomic_DNA"/>
</dbReference>
<gene>
    <name evidence="2" type="ORF">B277_03935</name>
</gene>
<feature type="region of interest" description="Disordered" evidence="1">
    <location>
        <begin position="1"/>
        <end position="20"/>
    </location>
</feature>
<proteinExistence type="predicted"/>
<dbReference type="PATRIC" id="fig|1210046.3.peg.763"/>
<name>K1E9Q3_9MICO</name>
<dbReference type="STRING" id="1210046.B277_03935"/>
<evidence type="ECO:0000313" key="2">
    <source>
        <dbReference type="EMBL" id="EKA62167.1"/>
    </source>
</evidence>
<accession>K1E9Q3</accession>
<dbReference type="Proteomes" id="UP000004474">
    <property type="component" value="Unassembled WGS sequence"/>
</dbReference>
<comment type="caution">
    <text evidence="2">The sequence shown here is derived from an EMBL/GenBank/DDBJ whole genome shotgun (WGS) entry which is preliminary data.</text>
</comment>